<organism evidence="1 2">
    <name type="scientific">Candidatus Manganitrophus noduliformans</name>
    <dbReference type="NCBI Taxonomy" id="2606439"/>
    <lineage>
        <taxon>Bacteria</taxon>
        <taxon>Pseudomonadati</taxon>
        <taxon>Nitrospirota</taxon>
        <taxon>Nitrospiria</taxon>
        <taxon>Candidatus Troglogloeales</taxon>
        <taxon>Candidatus Manganitrophaceae</taxon>
        <taxon>Candidatus Manganitrophus</taxon>
    </lineage>
</organism>
<dbReference type="Proteomes" id="UP000534783">
    <property type="component" value="Unassembled WGS sequence"/>
</dbReference>
<dbReference type="EMBL" id="VTOW01000001">
    <property type="protein sequence ID" value="NKE70413.1"/>
    <property type="molecule type" value="Genomic_DNA"/>
</dbReference>
<comment type="caution">
    <text evidence="1">The sequence shown here is derived from an EMBL/GenBank/DDBJ whole genome shotgun (WGS) entry which is preliminary data.</text>
</comment>
<evidence type="ECO:0000313" key="2">
    <source>
        <dbReference type="Proteomes" id="UP000534783"/>
    </source>
</evidence>
<keyword evidence="2" id="KW-1185">Reference proteome</keyword>
<protein>
    <recommendedName>
        <fullName evidence="3">Com family DNA-binding transcriptional regulator</fullName>
    </recommendedName>
</protein>
<evidence type="ECO:0000313" key="1">
    <source>
        <dbReference type="EMBL" id="NKE70413.1"/>
    </source>
</evidence>
<evidence type="ECO:0008006" key="3">
    <source>
        <dbReference type="Google" id="ProtNLM"/>
    </source>
</evidence>
<name>A0A7X6DP10_9BACT</name>
<gene>
    <name evidence="1" type="ORF">MNODULE_06635</name>
</gene>
<proteinExistence type="predicted"/>
<dbReference type="AlphaFoldDB" id="A0A7X6DP10"/>
<reference evidence="1 2" key="1">
    <citation type="journal article" date="2020" name="Nature">
        <title>Bacterial chemolithoautotrophy via manganese oxidation.</title>
        <authorList>
            <person name="Yu H."/>
            <person name="Leadbetter J.R."/>
        </authorList>
    </citation>
    <scope>NUCLEOTIDE SEQUENCE [LARGE SCALE GENOMIC DNA]</scope>
    <source>
        <strain evidence="1 2">Mn-1</strain>
    </source>
</reference>
<accession>A0A7X6DP10</accession>
<sequence>MKKTSNKKADPNHLRCLCGSLVARIVDGNLELKCKRCKRIHLLPLRKSSPASGKETNKGDAF</sequence>